<proteinExistence type="predicted"/>
<evidence type="ECO:0000256" key="1">
    <source>
        <dbReference type="SAM" id="SignalP"/>
    </source>
</evidence>
<dbReference type="PANTHER" id="PTHR40050:SF1">
    <property type="entry name" value="INNER SPORE COAT PROTEIN H"/>
    <property type="match status" value="1"/>
</dbReference>
<evidence type="ECO:0008006" key="4">
    <source>
        <dbReference type="Google" id="ProtNLM"/>
    </source>
</evidence>
<name>A0A1Y2AQV4_9FUNG</name>
<dbReference type="InterPro" id="IPR014867">
    <property type="entry name" value="Spore_coat_CotH_CotH2/3/7"/>
</dbReference>
<evidence type="ECO:0000313" key="2">
    <source>
        <dbReference type="EMBL" id="ORY24931.1"/>
    </source>
</evidence>
<dbReference type="AlphaFoldDB" id="A0A1Y2AQV4"/>
<protein>
    <recommendedName>
        <fullName evidence="4">Coth-domain-containing protein</fullName>
    </recommendedName>
</protein>
<dbReference type="EMBL" id="MCOG01000217">
    <property type="protein sequence ID" value="ORY24931.1"/>
    <property type="molecule type" value="Genomic_DNA"/>
</dbReference>
<feature type="signal peptide" evidence="1">
    <location>
        <begin position="1"/>
        <end position="20"/>
    </location>
</feature>
<evidence type="ECO:0000313" key="3">
    <source>
        <dbReference type="Proteomes" id="UP000193920"/>
    </source>
</evidence>
<dbReference type="Proteomes" id="UP000193920">
    <property type="component" value="Unassembled WGS sequence"/>
</dbReference>
<gene>
    <name evidence="2" type="ORF">LY90DRAFT_675039</name>
</gene>
<keyword evidence="3" id="KW-1185">Reference proteome</keyword>
<dbReference type="Pfam" id="PF08757">
    <property type="entry name" value="CotH"/>
    <property type="match status" value="1"/>
</dbReference>
<dbReference type="OrthoDB" id="10267127at2759"/>
<sequence length="536" mass="61437">MNNFKLFLLIGLAYIINVQATVKFKVLCGAADYGGTGVTVYIDGVPNPMQSLNQDILWEFSYEGTPTEYYYEVTGTAQNELKLFGHPRTWDPQSTTTLYEVFGRRHTIGDDIIKTIPRIYEPLPGYDKYSALFQEGEIPVINVQISAADYRQGSKTQEKKPYKIELSENEQEPYNAEVYDRKEFKLRNVRFDESGIKNKIVGDMAESLGLPISQSAPCRLYINNVSYGLYEIADMYKKKFVRRFFNTEQDADGYVYGSLYKGVSGEYPAYLYSDFGTSKIQSLYESIVEPSAGGDPHQDIQNMIAWLEALPDNAPKSQIEAQFDIDMFLKYAALEYLICHWDGYLSNGNNFFIYIEPNNGKYHFFSYDFDLTMGKWCEKKDGTIDDYVKLITGNKGYGKEPKRLPLMYKKIIMNPEINPQFVSLIQEIVGNLFNIEALGPRIDYFYEFLKDDLYWDIFSYNFIKTQFFKGADVQPVPTQADVDAQYTDLTNPENLKAYVKYKSENVASVYNINGFKNEGKYGEVGGKLITIGKSTE</sequence>
<comment type="caution">
    <text evidence="2">The sequence shown here is derived from an EMBL/GenBank/DDBJ whole genome shotgun (WGS) entry which is preliminary data.</text>
</comment>
<dbReference type="PANTHER" id="PTHR40050">
    <property type="entry name" value="INNER SPORE COAT PROTEIN H"/>
    <property type="match status" value="1"/>
</dbReference>
<keyword evidence="1" id="KW-0732">Signal</keyword>
<organism evidence="2 3">
    <name type="scientific">Neocallimastix californiae</name>
    <dbReference type="NCBI Taxonomy" id="1754190"/>
    <lineage>
        <taxon>Eukaryota</taxon>
        <taxon>Fungi</taxon>
        <taxon>Fungi incertae sedis</taxon>
        <taxon>Chytridiomycota</taxon>
        <taxon>Chytridiomycota incertae sedis</taxon>
        <taxon>Neocallimastigomycetes</taxon>
        <taxon>Neocallimastigales</taxon>
        <taxon>Neocallimastigaceae</taxon>
        <taxon>Neocallimastix</taxon>
    </lineage>
</organism>
<feature type="chain" id="PRO_5013390786" description="Coth-domain-containing protein" evidence="1">
    <location>
        <begin position="21"/>
        <end position="536"/>
    </location>
</feature>
<accession>A0A1Y2AQV4</accession>
<reference evidence="2 3" key="1">
    <citation type="submission" date="2016-08" db="EMBL/GenBank/DDBJ databases">
        <title>A Parts List for Fungal Cellulosomes Revealed by Comparative Genomics.</title>
        <authorList>
            <consortium name="DOE Joint Genome Institute"/>
            <person name="Haitjema C.H."/>
            <person name="Gilmore S.P."/>
            <person name="Henske J.K."/>
            <person name="Solomon K.V."/>
            <person name="De Groot R."/>
            <person name="Kuo A."/>
            <person name="Mondo S.J."/>
            <person name="Salamov A.A."/>
            <person name="Labutti K."/>
            <person name="Zhao Z."/>
            <person name="Chiniquy J."/>
            <person name="Barry K."/>
            <person name="Brewer H.M."/>
            <person name="Purvine S.O."/>
            <person name="Wright A.T."/>
            <person name="Boxma B."/>
            <person name="Van Alen T."/>
            <person name="Hackstein J.H."/>
            <person name="Baker S.E."/>
            <person name="Grigoriev I.V."/>
            <person name="O'Malley M.A."/>
        </authorList>
    </citation>
    <scope>NUCLEOTIDE SEQUENCE [LARGE SCALE GENOMIC DNA]</scope>
    <source>
        <strain evidence="2 3">G1</strain>
    </source>
</reference>